<proteinExistence type="predicted"/>
<dbReference type="RefSeq" id="WP_061427265.1">
    <property type="nucleotide sequence ID" value="NZ_CABPRK010000001.1"/>
</dbReference>
<evidence type="ECO:0000313" key="2">
    <source>
        <dbReference type="EMBL" id="AMN35298.1"/>
    </source>
</evidence>
<organism evidence="2 3">
    <name type="scientific">Clostridium perfringens</name>
    <dbReference type="NCBI Taxonomy" id="1502"/>
    <lineage>
        <taxon>Bacteria</taxon>
        <taxon>Bacillati</taxon>
        <taxon>Bacillota</taxon>
        <taxon>Clostridia</taxon>
        <taxon>Eubacteriales</taxon>
        <taxon>Clostridiaceae</taxon>
        <taxon>Clostridium</taxon>
    </lineage>
</organism>
<dbReference type="Proteomes" id="UP000070260">
    <property type="component" value="Chromosome"/>
</dbReference>
<name>A0A127EH86_CLOPF</name>
<protein>
    <recommendedName>
        <fullName evidence="4">Membrane-bound metallopeptidase</fullName>
    </recommendedName>
</protein>
<feature type="compositionally biased region" description="Basic and acidic residues" evidence="1">
    <location>
        <begin position="56"/>
        <end position="75"/>
    </location>
</feature>
<reference evidence="2 3" key="1">
    <citation type="journal article" date="2016" name="PLoS ONE">
        <title>Plasmid Characterization and Chromosome Analysis of Two netF+ Clostridium perfringens Isolates Associated with Foal and Canine Necrotizing Enteritis.</title>
        <authorList>
            <person name="Mehdizadeh Gohari I."/>
            <person name="Kropinski A.M."/>
            <person name="Weese S.J."/>
            <person name="Parreira V.R."/>
            <person name="Whitehead A.E."/>
            <person name="Boerlin P."/>
            <person name="Prescott J.F."/>
        </authorList>
    </citation>
    <scope>NUCLEOTIDE SEQUENCE [LARGE SCALE GENOMIC DNA]</scope>
    <source>
        <strain evidence="2 3">JP838</strain>
    </source>
</reference>
<dbReference type="PATRIC" id="fig|1502.177.peg.1186"/>
<dbReference type="AlphaFoldDB" id="A0A127EH86"/>
<dbReference type="EMBL" id="CP010994">
    <property type="protein sequence ID" value="AMN35298.1"/>
    <property type="molecule type" value="Genomic_DNA"/>
</dbReference>
<accession>A0A127EH86</accession>
<feature type="region of interest" description="Disordered" evidence="1">
    <location>
        <begin position="56"/>
        <end position="100"/>
    </location>
</feature>
<evidence type="ECO:0000313" key="3">
    <source>
        <dbReference type="Proteomes" id="UP000070260"/>
    </source>
</evidence>
<evidence type="ECO:0000256" key="1">
    <source>
        <dbReference type="SAM" id="MobiDB-lite"/>
    </source>
</evidence>
<sequence>MKNKLKKILKSSLKLFLGILIFFISFSIGSIPKFDSDINNYHSELVTTINNSKEDLTHKEEELSKAKAEKDDLEKQLSNLNDSLNKTKESIKQLENSNNN</sequence>
<gene>
    <name evidence="2" type="ORF">JFP838_05885</name>
</gene>
<evidence type="ECO:0008006" key="4">
    <source>
        <dbReference type="Google" id="ProtNLM"/>
    </source>
</evidence>